<keyword evidence="4" id="KW-1185">Reference proteome</keyword>
<keyword evidence="1" id="KW-0131">Cell cycle</keyword>
<dbReference type="EMBL" id="AP028947">
    <property type="protein sequence ID" value="BET25201.1"/>
    <property type="molecule type" value="Genomic_DNA"/>
</dbReference>
<reference evidence="3 4" key="1">
    <citation type="submission" date="2023-10" db="EMBL/GenBank/DDBJ databases">
        <title>Complete Genome Sequence of Limnobacter thiooxidans CS-K2T, Isolated from freshwater lake sediments in Bavaria, Germany.</title>
        <authorList>
            <person name="Naruki M."/>
            <person name="Watanabe A."/>
            <person name="Warashina T."/>
            <person name="Morita T."/>
            <person name="Arakawa K."/>
        </authorList>
    </citation>
    <scope>NUCLEOTIDE SEQUENCE [LARGE SCALE GENOMIC DNA]</scope>
    <source>
        <strain evidence="3 4">CS-K2</strain>
    </source>
</reference>
<name>A0AA86IZQ9_9BURK</name>
<keyword evidence="1" id="KW-0132">Cell division</keyword>
<dbReference type="GO" id="GO:0070206">
    <property type="term" value="P:protein trimerization"/>
    <property type="evidence" value="ECO:0007669"/>
    <property type="project" value="InterPro"/>
</dbReference>
<dbReference type="Gene3D" id="1.25.40.10">
    <property type="entry name" value="Tetratricopeptide repeat domain"/>
    <property type="match status" value="1"/>
</dbReference>
<proteinExistence type="inferred from homology"/>
<dbReference type="InterPro" id="IPR011990">
    <property type="entry name" value="TPR-like_helical_dom_sf"/>
</dbReference>
<dbReference type="Gene3D" id="1.20.5.110">
    <property type="match status" value="1"/>
</dbReference>
<accession>A0AA86IZQ9</accession>
<feature type="signal peptide" evidence="1">
    <location>
        <begin position="1"/>
        <end position="25"/>
    </location>
</feature>
<dbReference type="InterPro" id="IPR014162">
    <property type="entry name" value="CpoB_C"/>
</dbReference>
<dbReference type="InterPro" id="IPR019734">
    <property type="entry name" value="TPR_rpt"/>
</dbReference>
<dbReference type="InterPro" id="IPR032519">
    <property type="entry name" value="YbgF_tri"/>
</dbReference>
<evidence type="ECO:0000256" key="1">
    <source>
        <dbReference type="HAMAP-Rule" id="MF_02066"/>
    </source>
</evidence>
<comment type="function">
    <text evidence="1">Mediates coordination of peptidoglycan synthesis and outer membrane constriction during cell division.</text>
</comment>
<dbReference type="Proteomes" id="UP001329151">
    <property type="component" value="Chromosome"/>
</dbReference>
<protein>
    <recommendedName>
        <fullName evidence="1">Cell division coordinator CpoB</fullName>
    </recommendedName>
</protein>
<dbReference type="InterPro" id="IPR034706">
    <property type="entry name" value="CpoB"/>
</dbReference>
<evidence type="ECO:0000313" key="3">
    <source>
        <dbReference type="EMBL" id="BET25201.1"/>
    </source>
</evidence>
<comment type="subcellular location">
    <subcellularLocation>
        <location evidence="1">Periplasm</location>
    </subcellularLocation>
</comment>
<sequence precursor="true">MTLNFKQTAWAAALFCTLASNSAFAIFDDTEARRAILELRQQVKVLEDRVARMESANQGQVLSQAQTLTEKDREIARLRGDLEVANNNIRKLQEDNKVLYLNLDERIKKLEPKPVQLDGEELSVPPEQFSDYQAGLDHFKAGNYKDAAAQFQQFLAKHSKSRLEPQVRYFLGSTQFALSDYKTALITQRDLAKDFPDSPRAPDALLSMASSQLELKSIPGAKKTLNELITKYPDSPAAASAKTRLAALK</sequence>
<dbReference type="GO" id="GO:0043093">
    <property type="term" value="P:FtsZ-dependent cytokinesis"/>
    <property type="evidence" value="ECO:0007669"/>
    <property type="project" value="UniProtKB-UniRule"/>
</dbReference>
<evidence type="ECO:0000259" key="2">
    <source>
        <dbReference type="Pfam" id="PF16331"/>
    </source>
</evidence>
<dbReference type="AlphaFoldDB" id="A0AA86IZQ9"/>
<dbReference type="Pfam" id="PF16331">
    <property type="entry name" value="TolA_bind_tri"/>
    <property type="match status" value="1"/>
</dbReference>
<dbReference type="HAMAP" id="MF_02066">
    <property type="entry name" value="CpoB"/>
    <property type="match status" value="1"/>
</dbReference>
<dbReference type="KEGG" id="lto:RGQ30_07020"/>
<dbReference type="SUPFAM" id="SSF48452">
    <property type="entry name" value="TPR-like"/>
    <property type="match status" value="1"/>
</dbReference>
<evidence type="ECO:0000313" key="4">
    <source>
        <dbReference type="Proteomes" id="UP001329151"/>
    </source>
</evidence>
<dbReference type="GO" id="GO:0030288">
    <property type="term" value="C:outer membrane-bounded periplasmic space"/>
    <property type="evidence" value="ECO:0007669"/>
    <property type="project" value="UniProtKB-UniRule"/>
</dbReference>
<dbReference type="RefSeq" id="WP_130558294.1">
    <property type="nucleotide sequence ID" value="NZ_AP028947.1"/>
</dbReference>
<dbReference type="Pfam" id="PF13174">
    <property type="entry name" value="TPR_6"/>
    <property type="match status" value="1"/>
</dbReference>
<keyword evidence="1" id="KW-0574">Periplasm</keyword>
<feature type="domain" description="YbgF trimerisation" evidence="2">
    <location>
        <begin position="46"/>
        <end position="114"/>
    </location>
</feature>
<organism evidence="3 4">
    <name type="scientific">Limnobacter thiooxidans</name>
    <dbReference type="NCBI Taxonomy" id="131080"/>
    <lineage>
        <taxon>Bacteria</taxon>
        <taxon>Pseudomonadati</taxon>
        <taxon>Pseudomonadota</taxon>
        <taxon>Betaproteobacteria</taxon>
        <taxon>Burkholderiales</taxon>
        <taxon>Burkholderiaceae</taxon>
        <taxon>Limnobacter</taxon>
    </lineage>
</organism>
<feature type="chain" id="PRO_5041505059" description="Cell division coordinator CpoB" evidence="1">
    <location>
        <begin position="26"/>
        <end position="249"/>
    </location>
</feature>
<dbReference type="Pfam" id="PF13432">
    <property type="entry name" value="TPR_16"/>
    <property type="match status" value="1"/>
</dbReference>
<keyword evidence="1" id="KW-0732">Signal</keyword>
<keyword evidence="1" id="KW-0175">Coiled coil</keyword>
<comment type="similarity">
    <text evidence="1">Belongs to the CpoB family.</text>
</comment>
<dbReference type="NCBIfam" id="TIGR02795">
    <property type="entry name" value="tol_pal_ybgF"/>
    <property type="match status" value="1"/>
</dbReference>
<gene>
    <name evidence="3" type="primary">ybgF</name>
    <name evidence="1" type="synonym">cpoB</name>
    <name evidence="3" type="ORF">RGQ30_07020</name>
</gene>
<feature type="coiled-coil region" evidence="1">
    <location>
        <begin position="29"/>
        <end position="102"/>
    </location>
</feature>